<evidence type="ECO:0000313" key="1">
    <source>
        <dbReference type="EMBL" id="MFC4665696.1"/>
    </source>
</evidence>
<dbReference type="SUPFAM" id="SSF55729">
    <property type="entry name" value="Acyl-CoA N-acyltransferases (Nat)"/>
    <property type="match status" value="1"/>
</dbReference>
<dbReference type="Proteomes" id="UP001596020">
    <property type="component" value="Unassembled WGS sequence"/>
</dbReference>
<reference evidence="2" key="1">
    <citation type="journal article" date="2019" name="Int. J. Syst. Evol. Microbiol.">
        <title>The Global Catalogue of Microorganisms (GCM) 10K type strain sequencing project: providing services to taxonomists for standard genome sequencing and annotation.</title>
        <authorList>
            <consortium name="The Broad Institute Genomics Platform"/>
            <consortium name="The Broad Institute Genome Sequencing Center for Infectious Disease"/>
            <person name="Wu L."/>
            <person name="Ma J."/>
        </authorList>
    </citation>
    <scope>NUCLEOTIDE SEQUENCE [LARGE SCALE GENOMIC DNA]</scope>
    <source>
        <strain evidence="2">CGMCC 4.7357</strain>
    </source>
</reference>
<dbReference type="InterPro" id="IPR016181">
    <property type="entry name" value="Acyl_CoA_acyltransferase"/>
</dbReference>
<dbReference type="Gene3D" id="3.40.630.30">
    <property type="match status" value="1"/>
</dbReference>
<gene>
    <name evidence="1" type="ORF">ACFO3G_03585</name>
</gene>
<comment type="caution">
    <text evidence="1">The sequence shown here is derived from an EMBL/GenBank/DDBJ whole genome shotgun (WGS) entry which is preliminary data.</text>
</comment>
<organism evidence="1 2">
    <name type="scientific">Falsiporphyromonas endometrii</name>
    <dbReference type="NCBI Taxonomy" id="1387297"/>
    <lineage>
        <taxon>Bacteria</taxon>
        <taxon>Pseudomonadati</taxon>
        <taxon>Bacteroidota</taxon>
        <taxon>Bacteroidia</taxon>
        <taxon>Bacteroidales</taxon>
        <taxon>Porphyromonadaceae</taxon>
        <taxon>Falsiporphyromonas</taxon>
    </lineage>
</organism>
<protein>
    <submittedName>
        <fullName evidence="1">GNAT family N-acetyltransferase</fullName>
    </submittedName>
</protein>
<proteinExistence type="predicted"/>
<keyword evidence="2" id="KW-1185">Reference proteome</keyword>
<dbReference type="RefSeq" id="WP_380078062.1">
    <property type="nucleotide sequence ID" value="NZ_JBHSGO010000103.1"/>
</dbReference>
<accession>A0ABV9K6U5</accession>
<name>A0ABV9K6U5_9PORP</name>
<sequence length="166" mass="19236">MKQNFIIRKSNLQDLPTIMKMVDAARNFMIDNGNPTQWPIGSPSEEQIKEDIDKRQSYIVELNGASEATFCCQVGDDPTYSLIEEGEWPDQLPYVTIHRMASFGHVSGMGNLIFEWAQNNYPVIRCDTHRDNKKMQEILLNNGFRYCGIIYVHNGTQRLAYQWNKK</sequence>
<dbReference type="EMBL" id="JBHSGO010000103">
    <property type="protein sequence ID" value="MFC4665696.1"/>
    <property type="molecule type" value="Genomic_DNA"/>
</dbReference>
<evidence type="ECO:0000313" key="2">
    <source>
        <dbReference type="Proteomes" id="UP001596020"/>
    </source>
</evidence>